<organism evidence="1 2">
    <name type="scientific">Salinimicrobium oceani</name>
    <dbReference type="NCBI Taxonomy" id="2722702"/>
    <lineage>
        <taxon>Bacteria</taxon>
        <taxon>Pseudomonadati</taxon>
        <taxon>Bacteroidota</taxon>
        <taxon>Flavobacteriia</taxon>
        <taxon>Flavobacteriales</taxon>
        <taxon>Flavobacteriaceae</taxon>
        <taxon>Salinimicrobium</taxon>
    </lineage>
</organism>
<reference evidence="1 2" key="1">
    <citation type="submission" date="2020-03" db="EMBL/GenBank/DDBJ databases">
        <title>Salinimicrobium sp. nov, isolated from SCS.</title>
        <authorList>
            <person name="Cao W.R."/>
        </authorList>
    </citation>
    <scope>NUCLEOTIDE SEQUENCE [LARGE SCALE GENOMIC DNA]</scope>
    <source>
        <strain evidence="2">J15B91</strain>
    </source>
</reference>
<evidence type="ECO:0008006" key="3">
    <source>
        <dbReference type="Google" id="ProtNLM"/>
    </source>
</evidence>
<name>A0ABX1D0N1_9FLAO</name>
<protein>
    <recommendedName>
        <fullName evidence="3">CDP-Glycerol:Poly(Glycerophosphate) glycerophosphotransferase</fullName>
    </recommendedName>
</protein>
<keyword evidence="2" id="KW-1185">Reference proteome</keyword>
<gene>
    <name evidence="1" type="ORF">HC175_14055</name>
</gene>
<proteinExistence type="predicted"/>
<dbReference type="Proteomes" id="UP000703674">
    <property type="component" value="Unassembled WGS sequence"/>
</dbReference>
<accession>A0ABX1D0N1</accession>
<evidence type="ECO:0000313" key="2">
    <source>
        <dbReference type="Proteomes" id="UP000703674"/>
    </source>
</evidence>
<dbReference type="SUPFAM" id="SSF53756">
    <property type="entry name" value="UDP-Glycosyltransferase/glycogen phosphorylase"/>
    <property type="match status" value="1"/>
</dbReference>
<dbReference type="RefSeq" id="WP_168139126.1">
    <property type="nucleotide sequence ID" value="NZ_JAAVJR010000010.1"/>
</dbReference>
<dbReference type="EMBL" id="JAAVJR010000010">
    <property type="protein sequence ID" value="NJW54040.1"/>
    <property type="molecule type" value="Genomic_DNA"/>
</dbReference>
<comment type="caution">
    <text evidence="1">The sequence shown here is derived from an EMBL/GenBank/DDBJ whole genome shotgun (WGS) entry which is preliminary data.</text>
</comment>
<sequence>MSILGVVITDGVGFRNFIFTDFIVEAKKKYDKVVIISCLPAFVYNTYNLDCEVVELEVFEEKFPTWLFRKFKEVTHLQLNAKNNFGIRDNLALTKTKSQTLRGAVNRFIYNFSAILKSEGLLQVYNKLQQFTFRKDEKTKAYKEILVQHEISSLFFTHQRPPFIAPLIYTAEKLGIKTTAFIFSWDNLGSKGRMAGTFDHYLVWSDLMKKDLMEFYPTVTPNQIQVVGTPQFEPYVTDKFGYDEFALKKKFKLSDKPFIFFTCNDSSSENDVIYLDCLAGFINNGKLAKRVDLVVRTSPAEDPVRFSWIKEKYPFIIWNEPDWTVQRKSHQEMWTQRVPSLEDINDLKSLLKFCAFNINVLSTITLDAFIFEKPVINPVFGSKDNHLFDDQKFLRYRHLEHLVRSDSSVIVKNEKEFLDALNFLLTKEEGKSLHRKRFLTQQISRPLENTSQRVACALKELDK</sequence>
<evidence type="ECO:0000313" key="1">
    <source>
        <dbReference type="EMBL" id="NJW54040.1"/>
    </source>
</evidence>